<proteinExistence type="predicted"/>
<feature type="compositionally biased region" description="Low complexity" evidence="1">
    <location>
        <begin position="142"/>
        <end position="173"/>
    </location>
</feature>
<feature type="compositionally biased region" description="Pro residues" evidence="1">
    <location>
        <begin position="130"/>
        <end position="141"/>
    </location>
</feature>
<organism evidence="2 3">
    <name type="scientific">Pseudonocardia ammonioxydans</name>
    <dbReference type="NCBI Taxonomy" id="260086"/>
    <lineage>
        <taxon>Bacteria</taxon>
        <taxon>Bacillati</taxon>
        <taxon>Actinomycetota</taxon>
        <taxon>Actinomycetes</taxon>
        <taxon>Pseudonocardiales</taxon>
        <taxon>Pseudonocardiaceae</taxon>
        <taxon>Pseudonocardia</taxon>
    </lineage>
</organism>
<keyword evidence="3" id="KW-1185">Reference proteome</keyword>
<evidence type="ECO:0000313" key="3">
    <source>
        <dbReference type="Proteomes" id="UP000199614"/>
    </source>
</evidence>
<feature type="compositionally biased region" description="Low complexity" evidence="1">
    <location>
        <begin position="79"/>
        <end position="102"/>
    </location>
</feature>
<protein>
    <submittedName>
        <fullName evidence="2">Uncharacterized protein</fullName>
    </submittedName>
</protein>
<dbReference type="AlphaFoldDB" id="A0A1I5C6T7"/>
<evidence type="ECO:0000256" key="1">
    <source>
        <dbReference type="SAM" id="MobiDB-lite"/>
    </source>
</evidence>
<dbReference type="Proteomes" id="UP000199614">
    <property type="component" value="Unassembled WGS sequence"/>
</dbReference>
<accession>A0A1I5C6T7</accession>
<sequence>MAPRPADLRPTGLRPAAPGPAAPRGAVPREAVPGEAVPGEAVPGDAVPGDVLPGDAVPGDAAALPRPAGPPTDNCLGTAPSVPRPADVAPSARRRAAAPPRRAAARSGRRSGGGSGDAPGDGWAGTAPSTVPPPDTAPPRSGPLGAALSVPLAAGPGAAAPASPAVPAPRGAGTAVHSSGHSPSVAARVPARRDRGPRPDPGPGGGVRATRPSRADGSRRSSSIVLPITHTSRVVPSRAVSWRAGGPGRSPPVGRLHQVPDPGTGPHAQHHLMGWLVRFLHRAREHPPAAQPVATDRHR</sequence>
<feature type="compositionally biased region" description="Polar residues" evidence="1">
    <location>
        <begin position="220"/>
        <end position="234"/>
    </location>
</feature>
<feature type="compositionally biased region" description="Gly residues" evidence="1">
    <location>
        <begin position="110"/>
        <end position="123"/>
    </location>
</feature>
<feature type="region of interest" description="Disordered" evidence="1">
    <location>
        <begin position="1"/>
        <end position="269"/>
    </location>
</feature>
<dbReference type="EMBL" id="FOUY01000022">
    <property type="protein sequence ID" value="SFN82743.1"/>
    <property type="molecule type" value="Genomic_DNA"/>
</dbReference>
<gene>
    <name evidence="2" type="ORF">SAMN05216207_102251</name>
</gene>
<name>A0A1I5C6T7_PSUAM</name>
<feature type="compositionally biased region" description="Low complexity" evidence="1">
    <location>
        <begin position="22"/>
        <end position="33"/>
    </location>
</feature>
<evidence type="ECO:0000313" key="2">
    <source>
        <dbReference type="EMBL" id="SFN82743.1"/>
    </source>
</evidence>
<reference evidence="2 3" key="1">
    <citation type="submission" date="2016-10" db="EMBL/GenBank/DDBJ databases">
        <authorList>
            <person name="de Groot N.N."/>
        </authorList>
    </citation>
    <scope>NUCLEOTIDE SEQUENCE [LARGE SCALE GENOMIC DNA]</scope>
    <source>
        <strain evidence="2 3">CGMCC 4.1877</strain>
    </source>
</reference>